<dbReference type="InterPro" id="IPR029068">
    <property type="entry name" value="Glyas_Bleomycin-R_OHBP_Dase"/>
</dbReference>
<protein>
    <submittedName>
        <fullName evidence="2">VOC family protein</fullName>
    </submittedName>
</protein>
<dbReference type="SUPFAM" id="SSF54593">
    <property type="entry name" value="Glyoxalase/Bleomycin resistance protein/Dihydroxybiphenyl dioxygenase"/>
    <property type="match status" value="1"/>
</dbReference>
<dbReference type="InterPro" id="IPR058998">
    <property type="entry name" value="YycE-like_N"/>
</dbReference>
<evidence type="ECO:0000313" key="2">
    <source>
        <dbReference type="EMBL" id="TPG62789.1"/>
    </source>
</evidence>
<dbReference type="PROSITE" id="PS51819">
    <property type="entry name" value="VOC"/>
    <property type="match status" value="1"/>
</dbReference>
<dbReference type="Proteomes" id="UP000317663">
    <property type="component" value="Unassembled WGS sequence"/>
</dbReference>
<gene>
    <name evidence="2" type="ORF">EAH77_09995</name>
</gene>
<reference evidence="2 3" key="1">
    <citation type="journal article" date="2019" name="Environ. Microbiol.">
        <title>Species interactions and distinct microbial communities in high Arctic permafrost affected cryosols are associated with the CH4 and CO2 gas fluxes.</title>
        <authorList>
            <person name="Altshuler I."/>
            <person name="Hamel J."/>
            <person name="Turney S."/>
            <person name="Magnuson E."/>
            <person name="Levesque R."/>
            <person name="Greer C."/>
            <person name="Whyte L.G."/>
        </authorList>
    </citation>
    <scope>NUCLEOTIDE SEQUENCE [LARGE SCALE GENOMIC DNA]</scope>
    <source>
        <strain evidence="2 3">E4</strain>
    </source>
</reference>
<evidence type="ECO:0000313" key="3">
    <source>
        <dbReference type="Proteomes" id="UP000317663"/>
    </source>
</evidence>
<dbReference type="EMBL" id="RCZD01000004">
    <property type="protein sequence ID" value="TPG62789.1"/>
    <property type="molecule type" value="Genomic_DNA"/>
</dbReference>
<sequence>MIPRECILRIARPTDNLQRIAQMYCDGLGFELLGDFEDHLGFDGIMVGHPQHHYHLEFTHHRGIPVGRAPTQDNLLVFYMPDSQGWQKQCEQMRTAGFIEVASYNPYWDNTGKTFEDTDGYRVVLAQREWRI</sequence>
<dbReference type="InterPro" id="IPR037523">
    <property type="entry name" value="VOC_core"/>
</dbReference>
<dbReference type="Pfam" id="PF22659">
    <property type="entry name" value="YycE-like_C"/>
    <property type="match status" value="1"/>
</dbReference>
<dbReference type="InterPro" id="IPR058997">
    <property type="entry name" value="YycE-like_C"/>
</dbReference>
<dbReference type="CDD" id="cd06587">
    <property type="entry name" value="VOC"/>
    <property type="match status" value="1"/>
</dbReference>
<dbReference type="Pfam" id="PF22658">
    <property type="entry name" value="YycE-like_N"/>
    <property type="match status" value="1"/>
</dbReference>
<keyword evidence="3" id="KW-1185">Reference proteome</keyword>
<dbReference type="RefSeq" id="WP_140472164.1">
    <property type="nucleotide sequence ID" value="NZ_RCZD01000004.1"/>
</dbReference>
<dbReference type="AlphaFoldDB" id="A0A502GKY1"/>
<feature type="domain" description="VOC" evidence="1">
    <location>
        <begin position="6"/>
        <end position="128"/>
    </location>
</feature>
<organism evidence="2 3">
    <name type="scientific">Ewingella americana</name>
    <dbReference type="NCBI Taxonomy" id="41202"/>
    <lineage>
        <taxon>Bacteria</taxon>
        <taxon>Pseudomonadati</taxon>
        <taxon>Pseudomonadota</taxon>
        <taxon>Gammaproteobacteria</taxon>
        <taxon>Enterobacterales</taxon>
        <taxon>Yersiniaceae</taxon>
        <taxon>Ewingella</taxon>
    </lineage>
</organism>
<comment type="caution">
    <text evidence="2">The sequence shown here is derived from an EMBL/GenBank/DDBJ whole genome shotgun (WGS) entry which is preliminary data.</text>
</comment>
<dbReference type="OrthoDB" id="8018325at2"/>
<proteinExistence type="predicted"/>
<name>A0A502GKY1_9GAMM</name>
<accession>A0A502GKY1</accession>
<dbReference type="Gene3D" id="3.10.180.10">
    <property type="entry name" value="2,3-Dihydroxybiphenyl 1,2-Dioxygenase, domain 1"/>
    <property type="match status" value="1"/>
</dbReference>
<evidence type="ECO:0000259" key="1">
    <source>
        <dbReference type="PROSITE" id="PS51819"/>
    </source>
</evidence>